<protein>
    <submittedName>
        <fullName evidence="2">Uncharacterized protein</fullName>
    </submittedName>
</protein>
<organism evidence="2 3">
    <name type="scientific">Panicum virgatum</name>
    <name type="common">Blackwell switchgrass</name>
    <dbReference type="NCBI Taxonomy" id="38727"/>
    <lineage>
        <taxon>Eukaryota</taxon>
        <taxon>Viridiplantae</taxon>
        <taxon>Streptophyta</taxon>
        <taxon>Embryophyta</taxon>
        <taxon>Tracheophyta</taxon>
        <taxon>Spermatophyta</taxon>
        <taxon>Magnoliopsida</taxon>
        <taxon>Liliopsida</taxon>
        <taxon>Poales</taxon>
        <taxon>Poaceae</taxon>
        <taxon>PACMAD clade</taxon>
        <taxon>Panicoideae</taxon>
        <taxon>Panicodae</taxon>
        <taxon>Paniceae</taxon>
        <taxon>Panicinae</taxon>
        <taxon>Panicum</taxon>
        <taxon>Panicum sect. Hiantes</taxon>
    </lineage>
</organism>
<evidence type="ECO:0000256" key="1">
    <source>
        <dbReference type="SAM" id="MobiDB-lite"/>
    </source>
</evidence>
<feature type="region of interest" description="Disordered" evidence="1">
    <location>
        <begin position="1"/>
        <end position="23"/>
    </location>
</feature>
<proteinExistence type="predicted"/>
<accession>A0A8T0TXX0</accession>
<evidence type="ECO:0000313" key="3">
    <source>
        <dbReference type="Proteomes" id="UP000823388"/>
    </source>
</evidence>
<reference evidence="2" key="1">
    <citation type="submission" date="2020-05" db="EMBL/GenBank/DDBJ databases">
        <title>WGS assembly of Panicum virgatum.</title>
        <authorList>
            <person name="Lovell J.T."/>
            <person name="Jenkins J."/>
            <person name="Shu S."/>
            <person name="Juenger T.E."/>
            <person name="Schmutz J."/>
        </authorList>
    </citation>
    <scope>NUCLEOTIDE SEQUENCE</scope>
    <source>
        <strain evidence="2">AP13</strain>
    </source>
</reference>
<comment type="caution">
    <text evidence="2">The sequence shown here is derived from an EMBL/GenBank/DDBJ whole genome shotgun (WGS) entry which is preliminary data.</text>
</comment>
<sequence>MNPKPSLPPGTKQLTRRGHNNSSISMDKLCIHDSLARIHMKTKHFFISSLLRTLQLHVSHPYQANI</sequence>
<evidence type="ECO:0000313" key="2">
    <source>
        <dbReference type="EMBL" id="KAG2612799.1"/>
    </source>
</evidence>
<dbReference type="EMBL" id="CM029043">
    <property type="protein sequence ID" value="KAG2612799.1"/>
    <property type="molecule type" value="Genomic_DNA"/>
</dbReference>
<dbReference type="Proteomes" id="UP000823388">
    <property type="component" value="Chromosome 4K"/>
</dbReference>
<gene>
    <name evidence="2" type="ORF">PVAP13_4KG309205</name>
</gene>
<dbReference type="AlphaFoldDB" id="A0A8T0TXX0"/>
<keyword evidence="3" id="KW-1185">Reference proteome</keyword>
<name>A0A8T0TXX0_PANVG</name>